<sequence>MDTKGFIFAVGGLVVGLIGGTVIGNGMSDTAMQDAISRTIQPAREEASNAATSTQTALATIQEQLTALEAAVTGNTVDPEEMAASMGEQTQGLSEQIKDMRDALSSQISEAGASQAEAVQAAMDELSSSMANSAQIAASAVASSDGGSGGGAMPSDDMEVSDALSVGSTALFADGALRVFVSRLEPEQGSARLSVNRETVNLGTGGTTTVSVEETECALSIMALTSQGVTLGSDCSAVLTDAEDAAQSSDDASDQSENTSEEDAAASEDTNTDSAQEDSTQEEPDTQEESPDEASSE</sequence>
<evidence type="ECO:0000256" key="1">
    <source>
        <dbReference type="SAM" id="MobiDB-lite"/>
    </source>
</evidence>
<feature type="transmembrane region" description="Helical" evidence="2">
    <location>
        <begin position="6"/>
        <end position="28"/>
    </location>
</feature>
<protein>
    <submittedName>
        <fullName evidence="3">Uncharacterized protein</fullName>
    </submittedName>
</protein>
<organism evidence="3 4">
    <name type="scientific">Sagittula marina</name>
    <dbReference type="NCBI Taxonomy" id="943940"/>
    <lineage>
        <taxon>Bacteria</taxon>
        <taxon>Pseudomonadati</taxon>
        <taxon>Pseudomonadota</taxon>
        <taxon>Alphaproteobacteria</taxon>
        <taxon>Rhodobacterales</taxon>
        <taxon>Roseobacteraceae</taxon>
        <taxon>Sagittula</taxon>
    </lineage>
</organism>
<feature type="region of interest" description="Disordered" evidence="1">
    <location>
        <begin position="243"/>
        <end position="297"/>
    </location>
</feature>
<comment type="caution">
    <text evidence="3">The sequence shown here is derived from an EMBL/GenBank/DDBJ whole genome shotgun (WGS) entry which is preliminary data.</text>
</comment>
<reference evidence="3 4" key="1">
    <citation type="submission" date="2020-08" db="EMBL/GenBank/DDBJ databases">
        <title>Genomic Encyclopedia of Type Strains, Phase IV (KMG-IV): sequencing the most valuable type-strain genomes for metagenomic binning, comparative biology and taxonomic classification.</title>
        <authorList>
            <person name="Goeker M."/>
        </authorList>
    </citation>
    <scope>NUCLEOTIDE SEQUENCE [LARGE SCALE GENOMIC DNA]</scope>
    <source>
        <strain evidence="3 4">DSM 102235</strain>
    </source>
</reference>
<dbReference type="EMBL" id="JACIEJ010000002">
    <property type="protein sequence ID" value="MBB3984442.1"/>
    <property type="molecule type" value="Genomic_DNA"/>
</dbReference>
<evidence type="ECO:0000313" key="3">
    <source>
        <dbReference type="EMBL" id="MBB3984442.1"/>
    </source>
</evidence>
<feature type="compositionally biased region" description="Acidic residues" evidence="1">
    <location>
        <begin position="251"/>
        <end position="266"/>
    </location>
</feature>
<feature type="compositionally biased region" description="Acidic residues" evidence="1">
    <location>
        <begin position="275"/>
        <end position="297"/>
    </location>
</feature>
<dbReference type="RefSeq" id="WP_183963069.1">
    <property type="nucleotide sequence ID" value="NZ_BAABBZ010000014.1"/>
</dbReference>
<accession>A0A7W6DKJ0</accession>
<name>A0A7W6DKJ0_9RHOB</name>
<keyword evidence="2" id="KW-1133">Transmembrane helix</keyword>
<keyword evidence="2" id="KW-0472">Membrane</keyword>
<dbReference type="Proteomes" id="UP000541426">
    <property type="component" value="Unassembled WGS sequence"/>
</dbReference>
<keyword evidence="4" id="KW-1185">Reference proteome</keyword>
<proteinExistence type="predicted"/>
<evidence type="ECO:0000313" key="4">
    <source>
        <dbReference type="Proteomes" id="UP000541426"/>
    </source>
</evidence>
<dbReference type="AlphaFoldDB" id="A0A7W6DKJ0"/>
<gene>
    <name evidence="3" type="ORF">GGQ68_000758</name>
</gene>
<evidence type="ECO:0000256" key="2">
    <source>
        <dbReference type="SAM" id="Phobius"/>
    </source>
</evidence>
<keyword evidence="2" id="KW-0812">Transmembrane</keyword>